<accession>A0AAD6SI19</accession>
<proteinExistence type="predicted"/>
<feature type="region of interest" description="Disordered" evidence="1">
    <location>
        <begin position="1019"/>
        <end position="1039"/>
    </location>
</feature>
<evidence type="ECO:0000313" key="3">
    <source>
        <dbReference type="Proteomes" id="UP001218188"/>
    </source>
</evidence>
<comment type="caution">
    <text evidence="2">The sequence shown here is derived from an EMBL/GenBank/DDBJ whole genome shotgun (WGS) entry which is preliminary data.</text>
</comment>
<protein>
    <submittedName>
        <fullName evidence="2">Uncharacterized protein</fullName>
    </submittedName>
</protein>
<feature type="compositionally biased region" description="Acidic residues" evidence="1">
    <location>
        <begin position="414"/>
        <end position="423"/>
    </location>
</feature>
<feature type="compositionally biased region" description="Gly residues" evidence="1">
    <location>
        <begin position="439"/>
        <end position="448"/>
    </location>
</feature>
<feature type="compositionally biased region" description="Low complexity" evidence="1">
    <location>
        <begin position="466"/>
        <end position="490"/>
    </location>
</feature>
<evidence type="ECO:0000256" key="1">
    <source>
        <dbReference type="SAM" id="MobiDB-lite"/>
    </source>
</evidence>
<evidence type="ECO:0000313" key="2">
    <source>
        <dbReference type="EMBL" id="KAJ7027221.1"/>
    </source>
</evidence>
<reference evidence="2" key="1">
    <citation type="submission" date="2023-03" db="EMBL/GenBank/DDBJ databases">
        <title>Massive genome expansion in bonnet fungi (Mycena s.s.) driven by repeated elements and novel gene families across ecological guilds.</title>
        <authorList>
            <consortium name="Lawrence Berkeley National Laboratory"/>
            <person name="Harder C.B."/>
            <person name="Miyauchi S."/>
            <person name="Viragh M."/>
            <person name="Kuo A."/>
            <person name="Thoen E."/>
            <person name="Andreopoulos B."/>
            <person name="Lu D."/>
            <person name="Skrede I."/>
            <person name="Drula E."/>
            <person name="Henrissat B."/>
            <person name="Morin E."/>
            <person name="Kohler A."/>
            <person name="Barry K."/>
            <person name="LaButti K."/>
            <person name="Morin E."/>
            <person name="Salamov A."/>
            <person name="Lipzen A."/>
            <person name="Mereny Z."/>
            <person name="Hegedus B."/>
            <person name="Baldrian P."/>
            <person name="Stursova M."/>
            <person name="Weitz H."/>
            <person name="Taylor A."/>
            <person name="Grigoriev I.V."/>
            <person name="Nagy L.G."/>
            <person name="Martin F."/>
            <person name="Kauserud H."/>
        </authorList>
    </citation>
    <scope>NUCLEOTIDE SEQUENCE</scope>
    <source>
        <strain evidence="2">CBHHK200</strain>
    </source>
</reference>
<dbReference type="Proteomes" id="UP001218188">
    <property type="component" value="Unassembled WGS sequence"/>
</dbReference>
<feature type="compositionally biased region" description="Basic residues" evidence="1">
    <location>
        <begin position="1072"/>
        <end position="1085"/>
    </location>
</feature>
<dbReference type="EMBL" id="JARJCM010000127">
    <property type="protein sequence ID" value="KAJ7027221.1"/>
    <property type="molecule type" value="Genomic_DNA"/>
</dbReference>
<keyword evidence="3" id="KW-1185">Reference proteome</keyword>
<feature type="region of interest" description="Disordered" evidence="1">
    <location>
        <begin position="1060"/>
        <end position="1087"/>
    </location>
</feature>
<gene>
    <name evidence="2" type="ORF">C8F04DRAFT_1189772</name>
</gene>
<feature type="compositionally biased region" description="Low complexity" evidence="1">
    <location>
        <begin position="497"/>
        <end position="508"/>
    </location>
</feature>
<organism evidence="2 3">
    <name type="scientific">Mycena alexandri</name>
    <dbReference type="NCBI Taxonomy" id="1745969"/>
    <lineage>
        <taxon>Eukaryota</taxon>
        <taxon>Fungi</taxon>
        <taxon>Dikarya</taxon>
        <taxon>Basidiomycota</taxon>
        <taxon>Agaricomycotina</taxon>
        <taxon>Agaricomycetes</taxon>
        <taxon>Agaricomycetidae</taxon>
        <taxon>Agaricales</taxon>
        <taxon>Marasmiineae</taxon>
        <taxon>Mycenaceae</taxon>
        <taxon>Mycena</taxon>
    </lineage>
</organism>
<sequence length="1285" mass="143146">MPEANEISVLRQHLLNFFPRLRQWLPDAALQKPLEVVHIWTDVRGMEIPNLKKREQYLLDYAETFNLAMLRNGTHIAWARKFARAAAAIPDTHGLMIFEVWSKLPQIVRAQVSSEYDDWDLFSEALGSLSSSSSVVPLNSDVFLANDLLGQRWYKNREVDGVNFENSRPSKCKLAVALTRYCPPTWRGKDPNSKRHVPPLRQILEGSTLTEICAGVARSGDYYESLSVQSTELHEILSELTRLGQLQKQYGPLSPAWRTLSWDLPSAGKVRRSRLKPLEPNPEPKEGFMPLYPKAPEATLDATDMVRIRSNAEPNLNLRSAFEGRDYIQDRAKLTGTQLIPRILRTCTFSPRIDASDVNNLRLLSAKLSHRKSLSKIGVVWRSIEKLLPGIVNGLWHLSHSLPSDPPVPLISDTESETDEDEVQPASGRGRGRGRGRGAGRGGRGGGRSRGKGTNGTTLDHFIQNAASASGSGGKKSAPSASGSKVISASGSGGGKKTASSVASGSKGQTSLNGFLAGGMQTMAGVSTQLAKFGVPKKKTLTEEEIDTSRYLWPSNLFPILNDDSWNRVEAMQETGMEWIGVEYDPRDLILDLKSCYLEVELLLHTTPQIYTKRQWLGLARTPDNVRVYSVDASPPIGSDAVEQKRGFKIVIALEFKTHVLAFLSRDNNARLISPPQLLPCLTVDLLDIVLDFWGWCEFTVEYLKERGAKDDKKSVGSVLSDAGNQPSRGAGRYMRDETFNLAGIPPETLYGVIRQDPVAIAQVVTALRYVRMCQALNTRKFLKTGDDYNNRQTDGSHLLIRTTKDTVRFARELQFMLTSSQAMSDNTHSDGAAENFFDNSSAKTNMALAPFFFDPGEVAPAILLFDGLGPVLFGDWDIIVRTEGMDAITPEMRFLYDHLPDSLPRVQRLSLKPLPLLTDVEHEDLISYRRNSVNPLVSYLLSLPKSRSAPGYLVFDSGTIQYNGQNPNNSPPDALLFTRISDEEREKSTVEYIQTHAKTESVGPLAFCGHAVIINVNPKSRDSHRNPNVGMRKGTQSQIKAEVHYRSVVRKELRTELGHEPTTAEIQARTREKKKMTAKGKGKKRALEPDMKLRIRSQRFQERFGREEWPLKLETQASRLLVVKGGVKGAGQDEADMENSEDIENDTDMRDVESEQDVEMMDNTEDYEGDNLSMLFVVSAISTSRHDRRPVIKNGHTWTHFFLTLMSDPLPPPGFRWKITPAKYPKSSINSAVQKKPPLVAVGPGSEQTPIYIGPGSQTEPWEFDLDEDSSRSGGNALGFQDHK</sequence>
<feature type="region of interest" description="Disordered" evidence="1">
    <location>
        <begin position="407"/>
        <end position="508"/>
    </location>
</feature>
<name>A0AAD6SI19_9AGAR</name>
<feature type="region of interest" description="Disordered" evidence="1">
    <location>
        <begin position="1240"/>
        <end position="1285"/>
    </location>
</feature>